<proteinExistence type="predicted"/>
<keyword evidence="2" id="KW-1185">Reference proteome</keyword>
<sequence length="141" mass="15353">MFTGWVPPKVSVGFEPGAISGSRLGSRISRAVAKALKECGKDRGSVAAQMSERLGTPVSKAMLEAYASEAKDGNNITVERFIALIHATGKTELLGFIAEGFDMAVVPKRYENVIELALIEDHERMIGNYKRTLQLKARGTR</sequence>
<reference evidence="2" key="1">
    <citation type="submission" date="2020-09" db="EMBL/GenBank/DDBJ databases">
        <title>The genome sequence of strain Labrenzia suaedae 4C16A.</title>
        <authorList>
            <person name="Liu Y."/>
        </authorList>
    </citation>
    <scope>NUCLEOTIDE SEQUENCE [LARGE SCALE GENOMIC DNA]</scope>
    <source>
        <strain evidence="2">4C16A</strain>
    </source>
</reference>
<dbReference type="EMBL" id="JACYXI010000002">
    <property type="protein sequence ID" value="MBD8890926.1"/>
    <property type="molecule type" value="Genomic_DNA"/>
</dbReference>
<gene>
    <name evidence="1" type="ORF">IG616_05175</name>
</gene>
<comment type="caution">
    <text evidence="1">The sequence shown here is derived from an EMBL/GenBank/DDBJ whole genome shotgun (WGS) entry which is preliminary data.</text>
</comment>
<protein>
    <submittedName>
        <fullName evidence="1">Uncharacterized protein</fullName>
    </submittedName>
</protein>
<name>A0ABR9CJC8_9HYPH</name>
<evidence type="ECO:0000313" key="1">
    <source>
        <dbReference type="EMBL" id="MBD8890926.1"/>
    </source>
</evidence>
<organism evidence="1 2">
    <name type="scientific">Roseibium litorale</name>
    <dbReference type="NCBI Taxonomy" id="2803841"/>
    <lineage>
        <taxon>Bacteria</taxon>
        <taxon>Pseudomonadati</taxon>
        <taxon>Pseudomonadota</taxon>
        <taxon>Alphaproteobacteria</taxon>
        <taxon>Hyphomicrobiales</taxon>
        <taxon>Stappiaceae</taxon>
        <taxon>Roseibium</taxon>
    </lineage>
</organism>
<dbReference type="Proteomes" id="UP000632063">
    <property type="component" value="Unassembled WGS sequence"/>
</dbReference>
<evidence type="ECO:0000313" key="2">
    <source>
        <dbReference type="Proteomes" id="UP000632063"/>
    </source>
</evidence>
<accession>A0ABR9CJC8</accession>
<reference evidence="1 2" key="2">
    <citation type="journal article" date="2021" name="Int. J. Syst. Evol. Microbiol.">
        <title>Roseibium litorale sp. nov., isolated from a tidal flat sediment and proposal for the reclassification of Labrenzia polysiphoniae as Roseibium polysiphoniae comb. nov.</title>
        <authorList>
            <person name="Liu Y."/>
            <person name="Pei T."/>
            <person name="Du J."/>
            <person name="Chao M."/>
            <person name="Deng M.R."/>
            <person name="Zhu H."/>
        </authorList>
    </citation>
    <scope>NUCLEOTIDE SEQUENCE [LARGE SCALE GENOMIC DNA]</scope>
    <source>
        <strain evidence="1 2">4C16A</strain>
    </source>
</reference>